<name>A0ABQ3FJD9_9GAMM</name>
<evidence type="ECO:0000256" key="1">
    <source>
        <dbReference type="SAM" id="MobiDB-lite"/>
    </source>
</evidence>
<feature type="transmembrane region" description="Helical" evidence="2">
    <location>
        <begin position="61"/>
        <end position="90"/>
    </location>
</feature>
<evidence type="ECO:0000313" key="3">
    <source>
        <dbReference type="EMBL" id="GHC26189.1"/>
    </source>
</evidence>
<feature type="compositionally biased region" description="Basic and acidic residues" evidence="1">
    <location>
        <begin position="1"/>
        <end position="20"/>
    </location>
</feature>
<accession>A0ABQ3FJD9</accession>
<dbReference type="EMBL" id="BMZM01000002">
    <property type="protein sequence ID" value="GHC26189.1"/>
    <property type="molecule type" value="Genomic_DNA"/>
</dbReference>
<reference evidence="4" key="1">
    <citation type="journal article" date="2019" name="Int. J. Syst. Evol. Microbiol.">
        <title>The Global Catalogue of Microorganisms (GCM) 10K type strain sequencing project: providing services to taxonomists for standard genome sequencing and annotation.</title>
        <authorList>
            <consortium name="The Broad Institute Genomics Platform"/>
            <consortium name="The Broad Institute Genome Sequencing Center for Infectious Disease"/>
            <person name="Wu L."/>
            <person name="Ma J."/>
        </authorList>
    </citation>
    <scope>NUCLEOTIDE SEQUENCE [LARGE SCALE GENOMIC DNA]</scope>
    <source>
        <strain evidence="4">KCTC 42082</strain>
    </source>
</reference>
<dbReference type="Proteomes" id="UP000604243">
    <property type="component" value="Unassembled WGS sequence"/>
</dbReference>
<feature type="region of interest" description="Disordered" evidence="1">
    <location>
        <begin position="123"/>
        <end position="157"/>
    </location>
</feature>
<feature type="transmembrane region" description="Helical" evidence="2">
    <location>
        <begin position="96"/>
        <end position="115"/>
    </location>
</feature>
<keyword evidence="2" id="KW-1133">Transmembrane helix</keyword>
<protein>
    <submittedName>
        <fullName evidence="3">Membrane protein</fullName>
    </submittedName>
</protein>
<gene>
    <name evidence="3" type="ORF">GCM10010082_19140</name>
</gene>
<organism evidence="3 4">
    <name type="scientific">Kushneria pakistanensis</name>
    <dbReference type="NCBI Taxonomy" id="1508770"/>
    <lineage>
        <taxon>Bacteria</taxon>
        <taxon>Pseudomonadati</taxon>
        <taxon>Pseudomonadota</taxon>
        <taxon>Gammaproteobacteria</taxon>
        <taxon>Oceanospirillales</taxon>
        <taxon>Halomonadaceae</taxon>
        <taxon>Kushneria</taxon>
    </lineage>
</organism>
<keyword evidence="2" id="KW-0472">Membrane</keyword>
<feature type="region of interest" description="Disordered" evidence="1">
    <location>
        <begin position="1"/>
        <end position="27"/>
    </location>
</feature>
<sequence length="157" mass="16614">MTQPSGHKDPSIEERRHAEESGGESRGMVGMLSSLLNDVTTLVRQEIALGKAEMQQNIKRAGAAIASIVVAGAVLNAGLLVLLASAVLGLSHVLDPWLSALIVGAVVAVIGMSMMKKARDTLSAQAMTPDRTVDSLQRDQDMLKEHASSNKEGETTR</sequence>
<evidence type="ECO:0000313" key="4">
    <source>
        <dbReference type="Proteomes" id="UP000604243"/>
    </source>
</evidence>
<comment type="caution">
    <text evidence="3">The sequence shown here is derived from an EMBL/GenBank/DDBJ whole genome shotgun (WGS) entry which is preliminary data.</text>
</comment>
<dbReference type="RefSeq" id="WP_229819680.1">
    <property type="nucleotide sequence ID" value="NZ_BMZM01000002.1"/>
</dbReference>
<keyword evidence="4" id="KW-1185">Reference proteome</keyword>
<evidence type="ECO:0000256" key="2">
    <source>
        <dbReference type="SAM" id="Phobius"/>
    </source>
</evidence>
<proteinExistence type="predicted"/>
<feature type="compositionally biased region" description="Basic and acidic residues" evidence="1">
    <location>
        <begin position="131"/>
        <end position="157"/>
    </location>
</feature>
<dbReference type="InterPro" id="IPR009937">
    <property type="entry name" value="Phage_holin_3_6"/>
</dbReference>
<dbReference type="Pfam" id="PF07332">
    <property type="entry name" value="Phage_holin_3_6"/>
    <property type="match status" value="1"/>
</dbReference>
<keyword evidence="2" id="KW-0812">Transmembrane</keyword>